<comment type="similarity">
    <text evidence="2">Belongs to the SFR1/MEI5 family.</text>
</comment>
<protein>
    <recommendedName>
        <fullName evidence="3">Swi5-dependent recombination DNA repair protein 1 homolog</fullName>
    </recommendedName>
    <alternativeName>
        <fullName evidence="10">Meiosis protein 5 homolog</fullName>
    </alternativeName>
</protein>
<dbReference type="RefSeq" id="XP_022288376.1">
    <property type="nucleotide sequence ID" value="XM_022432668.1"/>
</dbReference>
<evidence type="ECO:0000256" key="9">
    <source>
        <dbReference type="ARBA" id="ARBA00023242"/>
    </source>
</evidence>
<feature type="compositionally biased region" description="Low complexity" evidence="11">
    <location>
        <begin position="48"/>
        <end position="63"/>
    </location>
</feature>
<dbReference type="GO" id="GO:0003713">
    <property type="term" value="F:transcription coactivator activity"/>
    <property type="evidence" value="ECO:0007669"/>
    <property type="project" value="InterPro"/>
</dbReference>
<keyword evidence="12" id="KW-1185">Reference proteome</keyword>
<keyword evidence="6" id="KW-0175">Coiled coil</keyword>
<evidence type="ECO:0000256" key="2">
    <source>
        <dbReference type="ARBA" id="ARBA00008729"/>
    </source>
</evidence>
<dbReference type="AlphaFoldDB" id="A0A8B8AA87"/>
<evidence type="ECO:0000256" key="7">
    <source>
        <dbReference type="ARBA" id="ARBA00023163"/>
    </source>
</evidence>
<evidence type="ECO:0000313" key="13">
    <source>
        <dbReference type="RefSeq" id="XP_022288376.1"/>
    </source>
</evidence>
<evidence type="ECO:0000256" key="10">
    <source>
        <dbReference type="ARBA" id="ARBA00033234"/>
    </source>
</evidence>
<dbReference type="Gene3D" id="6.10.140.1020">
    <property type="match status" value="1"/>
</dbReference>
<dbReference type="PANTHER" id="PTHR28643">
    <property type="entry name" value="SWI5-DEPENDENT RECOMBINATION DNA REPAIR PROTEIN 1 HOMOLOG"/>
    <property type="match status" value="1"/>
</dbReference>
<gene>
    <name evidence="13" type="primary">LOC111100611</name>
</gene>
<keyword evidence="4" id="KW-0227">DNA damage</keyword>
<evidence type="ECO:0000256" key="5">
    <source>
        <dbReference type="ARBA" id="ARBA00023015"/>
    </source>
</evidence>
<dbReference type="KEGG" id="cvn:111100611"/>
<evidence type="ECO:0000313" key="12">
    <source>
        <dbReference type="Proteomes" id="UP000694844"/>
    </source>
</evidence>
<name>A0A8B8AA87_CRAVI</name>
<comment type="subcellular location">
    <subcellularLocation>
        <location evidence="1">Nucleus</location>
    </subcellularLocation>
</comment>
<evidence type="ECO:0000256" key="6">
    <source>
        <dbReference type="ARBA" id="ARBA00023054"/>
    </source>
</evidence>
<feature type="compositionally biased region" description="Low complexity" evidence="11">
    <location>
        <begin position="97"/>
        <end position="107"/>
    </location>
</feature>
<dbReference type="Proteomes" id="UP000694844">
    <property type="component" value="Chromosome 6"/>
</dbReference>
<organism evidence="12 13">
    <name type="scientific">Crassostrea virginica</name>
    <name type="common">Eastern oyster</name>
    <dbReference type="NCBI Taxonomy" id="6565"/>
    <lineage>
        <taxon>Eukaryota</taxon>
        <taxon>Metazoa</taxon>
        <taxon>Spiralia</taxon>
        <taxon>Lophotrochozoa</taxon>
        <taxon>Mollusca</taxon>
        <taxon>Bivalvia</taxon>
        <taxon>Autobranchia</taxon>
        <taxon>Pteriomorphia</taxon>
        <taxon>Ostreida</taxon>
        <taxon>Ostreoidea</taxon>
        <taxon>Ostreidae</taxon>
        <taxon>Crassostrea</taxon>
    </lineage>
</organism>
<proteinExistence type="inferred from homology"/>
<feature type="compositionally biased region" description="Polar residues" evidence="11">
    <location>
        <begin position="113"/>
        <end position="124"/>
    </location>
</feature>
<sequence length="242" mass="27141">MTEENHLTPHRSSCKMSSGLKERLKRCGRYHSSPVAGQGSQRRSQFTSPLLPSSGKSDSGKSSGVNTCSIQNSVTSIENSDSGNLKKSLSTHSTNLLRSLDSPLSPDLDNKGKLQSNDSESSNAGLIRPQRLNFSQSCEKKVQCSESIETKEEDSLQSQLKEREEVLRKLRLVQFYQHKHDLTEMEGLIRKWHQVCQEGLVDLLSLLPEPRPQLTELIDHLGIDHQMIGYDKEDQSFAAYTD</sequence>
<dbReference type="Pfam" id="PF10376">
    <property type="entry name" value="Mei5"/>
    <property type="match status" value="1"/>
</dbReference>
<dbReference type="PANTHER" id="PTHR28643:SF1">
    <property type="entry name" value="SWI5-DEPENDENT RECOMBINATION DNA REPAIR PROTEIN 1 HOMOLOG"/>
    <property type="match status" value="1"/>
</dbReference>
<reference evidence="13" key="1">
    <citation type="submission" date="2025-08" db="UniProtKB">
        <authorList>
            <consortium name="RefSeq"/>
        </authorList>
    </citation>
    <scope>IDENTIFICATION</scope>
    <source>
        <tissue evidence="13">Whole sample</tissue>
    </source>
</reference>
<dbReference type="GO" id="GO:0000724">
    <property type="term" value="P:double-strand break repair via homologous recombination"/>
    <property type="evidence" value="ECO:0007669"/>
    <property type="project" value="InterPro"/>
</dbReference>
<dbReference type="OrthoDB" id="10051617at2759"/>
<keyword evidence="7" id="KW-0804">Transcription</keyword>
<dbReference type="GO" id="GO:0032798">
    <property type="term" value="C:Swi5-Sfr1 complex"/>
    <property type="evidence" value="ECO:0007669"/>
    <property type="project" value="InterPro"/>
</dbReference>
<dbReference type="InterPro" id="IPR042429">
    <property type="entry name" value="SFR1"/>
</dbReference>
<evidence type="ECO:0000256" key="8">
    <source>
        <dbReference type="ARBA" id="ARBA00023204"/>
    </source>
</evidence>
<keyword evidence="8" id="KW-0234">DNA repair</keyword>
<feature type="compositionally biased region" description="Polar residues" evidence="11">
    <location>
        <begin position="38"/>
        <end position="47"/>
    </location>
</feature>
<evidence type="ECO:0000256" key="4">
    <source>
        <dbReference type="ARBA" id="ARBA00022763"/>
    </source>
</evidence>
<accession>A0A8B8AA87</accession>
<dbReference type="GeneID" id="111100611"/>
<evidence type="ECO:0000256" key="3">
    <source>
        <dbReference type="ARBA" id="ARBA00014688"/>
    </source>
</evidence>
<evidence type="ECO:0000256" key="11">
    <source>
        <dbReference type="SAM" id="MobiDB-lite"/>
    </source>
</evidence>
<evidence type="ECO:0000256" key="1">
    <source>
        <dbReference type="ARBA" id="ARBA00004123"/>
    </source>
</evidence>
<keyword evidence="9" id="KW-0539">Nucleus</keyword>
<keyword evidence="5" id="KW-0805">Transcription regulation</keyword>
<feature type="region of interest" description="Disordered" evidence="11">
    <location>
        <begin position="1"/>
        <end position="67"/>
    </location>
</feature>
<feature type="region of interest" description="Disordered" evidence="11">
    <location>
        <begin position="97"/>
        <end position="128"/>
    </location>
</feature>
<dbReference type="InterPro" id="IPR018468">
    <property type="entry name" value="SFR1/Mei5"/>
</dbReference>